<reference evidence="2" key="2">
    <citation type="journal article" date="2023" name="Plants (Basel)">
        <title>Annotation of the Turnera subulata (Passifloraceae) Draft Genome Reveals the S-Locus Evolved after the Divergence of Turneroideae from Passifloroideae in a Stepwise Manner.</title>
        <authorList>
            <person name="Henning P.M."/>
            <person name="Roalson E.H."/>
            <person name="Mir W."/>
            <person name="McCubbin A.G."/>
            <person name="Shore J.S."/>
        </authorList>
    </citation>
    <scope>NUCLEOTIDE SEQUENCE</scope>
    <source>
        <strain evidence="2">F60SS</strain>
    </source>
</reference>
<dbReference type="Pfam" id="PF14392">
    <property type="entry name" value="zf-CCHC_4"/>
    <property type="match status" value="1"/>
</dbReference>
<organism evidence="2 3">
    <name type="scientific">Turnera subulata</name>
    <dbReference type="NCBI Taxonomy" id="218843"/>
    <lineage>
        <taxon>Eukaryota</taxon>
        <taxon>Viridiplantae</taxon>
        <taxon>Streptophyta</taxon>
        <taxon>Embryophyta</taxon>
        <taxon>Tracheophyta</taxon>
        <taxon>Spermatophyta</taxon>
        <taxon>Magnoliopsida</taxon>
        <taxon>eudicotyledons</taxon>
        <taxon>Gunneridae</taxon>
        <taxon>Pentapetalae</taxon>
        <taxon>rosids</taxon>
        <taxon>fabids</taxon>
        <taxon>Malpighiales</taxon>
        <taxon>Passifloraceae</taxon>
        <taxon>Turnera</taxon>
    </lineage>
</organism>
<gene>
    <name evidence="2" type="ORF">Tsubulata_048638</name>
</gene>
<accession>A0A9Q0J3A5</accession>
<dbReference type="EMBL" id="JAKUCV010006298">
    <property type="protein sequence ID" value="KAJ4827941.1"/>
    <property type="molecule type" value="Genomic_DNA"/>
</dbReference>
<evidence type="ECO:0000313" key="2">
    <source>
        <dbReference type="EMBL" id="KAJ4827941.1"/>
    </source>
</evidence>
<dbReference type="Proteomes" id="UP001141552">
    <property type="component" value="Unassembled WGS sequence"/>
</dbReference>
<reference evidence="2" key="1">
    <citation type="submission" date="2022-02" db="EMBL/GenBank/DDBJ databases">
        <authorList>
            <person name="Henning P.M."/>
            <person name="McCubbin A.G."/>
            <person name="Shore J.S."/>
        </authorList>
    </citation>
    <scope>NUCLEOTIDE SEQUENCE</scope>
    <source>
        <strain evidence="2">F60SS</strain>
        <tissue evidence="2">Leaves</tissue>
    </source>
</reference>
<proteinExistence type="predicted"/>
<name>A0A9Q0J3A5_9ROSI</name>
<evidence type="ECO:0000313" key="3">
    <source>
        <dbReference type="Proteomes" id="UP001141552"/>
    </source>
</evidence>
<evidence type="ECO:0000259" key="1">
    <source>
        <dbReference type="Pfam" id="PF14392"/>
    </source>
</evidence>
<feature type="domain" description="Zinc knuckle CX2CX4HX4C" evidence="1">
    <location>
        <begin position="14"/>
        <end position="62"/>
    </location>
</feature>
<dbReference type="InterPro" id="IPR025836">
    <property type="entry name" value="Zn_knuckle_CX2CX4HX4C"/>
</dbReference>
<sequence length="241" mass="27092">MLGWQGFIRAWVEIDTGKPLLSGVACIDSNGKELWIRFQYERLGELCCRCGLITHPTNRCLKPPRQDEGIEWEAEDSFGPWMRAKEIFGKHYPARKQVLVEQQDEMVGSGPNLVQTNTQSDDITNDRSHGTTALVGKKRKVLEKVLQSPIKEAVRRDHTGLMNTVAELVIELHDSSPIKASALKPSWKRMERKAKVDYQPTTYELIQAFEMEEEGQSLDGGVGQPIGVILPPRLASPNEGK</sequence>
<dbReference type="AlphaFoldDB" id="A0A9Q0J3A5"/>
<comment type="caution">
    <text evidence="2">The sequence shown here is derived from an EMBL/GenBank/DDBJ whole genome shotgun (WGS) entry which is preliminary data.</text>
</comment>
<keyword evidence="3" id="KW-1185">Reference proteome</keyword>
<protein>
    <recommendedName>
        <fullName evidence="1">Zinc knuckle CX2CX4HX4C domain-containing protein</fullName>
    </recommendedName>
</protein>